<comment type="caution">
    <text evidence="1">The sequence shown here is derived from an EMBL/GenBank/DDBJ whole genome shotgun (WGS) entry which is preliminary data.</text>
</comment>
<dbReference type="Proteomes" id="UP001500984">
    <property type="component" value="Unassembled WGS sequence"/>
</dbReference>
<organism evidence="1 2">
    <name type="scientific">Brevibacterium salitolerans</name>
    <dbReference type="NCBI Taxonomy" id="1403566"/>
    <lineage>
        <taxon>Bacteria</taxon>
        <taxon>Bacillati</taxon>
        <taxon>Actinomycetota</taxon>
        <taxon>Actinomycetes</taxon>
        <taxon>Micrococcales</taxon>
        <taxon>Brevibacteriaceae</taxon>
        <taxon>Brevibacterium</taxon>
    </lineage>
</organism>
<protein>
    <submittedName>
        <fullName evidence="1">Uncharacterized protein</fullName>
    </submittedName>
</protein>
<dbReference type="PROSITE" id="PS51318">
    <property type="entry name" value="TAT"/>
    <property type="match status" value="1"/>
</dbReference>
<evidence type="ECO:0000313" key="1">
    <source>
        <dbReference type="EMBL" id="GAA2097795.1"/>
    </source>
</evidence>
<dbReference type="InterPro" id="IPR006311">
    <property type="entry name" value="TAT_signal"/>
</dbReference>
<proteinExistence type="predicted"/>
<reference evidence="2" key="1">
    <citation type="journal article" date="2019" name="Int. J. Syst. Evol. Microbiol.">
        <title>The Global Catalogue of Microorganisms (GCM) 10K type strain sequencing project: providing services to taxonomists for standard genome sequencing and annotation.</title>
        <authorList>
            <consortium name="The Broad Institute Genomics Platform"/>
            <consortium name="The Broad Institute Genome Sequencing Center for Infectious Disease"/>
            <person name="Wu L."/>
            <person name="Ma J."/>
        </authorList>
    </citation>
    <scope>NUCLEOTIDE SEQUENCE [LARGE SCALE GENOMIC DNA]</scope>
    <source>
        <strain evidence="2">JCM 15900</strain>
    </source>
</reference>
<accession>A0ABP5IG33</accession>
<dbReference type="EMBL" id="BAAAPZ010000007">
    <property type="protein sequence ID" value="GAA2097795.1"/>
    <property type="molecule type" value="Genomic_DNA"/>
</dbReference>
<evidence type="ECO:0000313" key="2">
    <source>
        <dbReference type="Proteomes" id="UP001500984"/>
    </source>
</evidence>
<name>A0ABP5IG33_9MICO</name>
<sequence length="146" mass="15723">MNPETNDETVPGATRRKVVVGAAWSLPVIAAATAVPAASASAPVCEEVTHCYSPKDHGKKSPLGPKHNVAAITVITGKAVIVRYLRKYPHQTSINIDHTLVHRSGDHGVREGFEFTYDLTDAGICDPEFIQVDGNNVHYYGGGVFR</sequence>
<gene>
    <name evidence="1" type="ORF">GCM10009823_18670</name>
</gene>
<keyword evidence="2" id="KW-1185">Reference proteome</keyword>